<dbReference type="EMBL" id="GADI01005118">
    <property type="protein sequence ID" value="JAA68690.1"/>
    <property type="molecule type" value="mRNA"/>
</dbReference>
<evidence type="ECO:0000313" key="1">
    <source>
        <dbReference type="EMBL" id="JAA68690.1"/>
    </source>
</evidence>
<proteinExistence type="evidence at transcript level"/>
<name>A0A0K8RC32_IXORI</name>
<dbReference type="AlphaFoldDB" id="A0A0K8RC32"/>
<organism evidence="1">
    <name type="scientific">Ixodes ricinus</name>
    <name type="common">Common tick</name>
    <name type="synonym">Acarus ricinus</name>
    <dbReference type="NCBI Taxonomy" id="34613"/>
    <lineage>
        <taxon>Eukaryota</taxon>
        <taxon>Metazoa</taxon>
        <taxon>Ecdysozoa</taxon>
        <taxon>Arthropoda</taxon>
        <taxon>Chelicerata</taxon>
        <taxon>Arachnida</taxon>
        <taxon>Acari</taxon>
        <taxon>Parasitiformes</taxon>
        <taxon>Ixodida</taxon>
        <taxon>Ixodoidea</taxon>
        <taxon>Ixodidae</taxon>
        <taxon>Ixodinae</taxon>
        <taxon>Ixodes</taxon>
    </lineage>
</organism>
<accession>A0A0K8RC32</accession>
<sequence>MASTIWFSEAVACNCLIIFTSSSTYFCMASSFDIVSQSHPCVPFCISYDVPKPGLWNLALCDRALSCLLVVCIELELEVMGGLEGTVLGKSSDHFDSCMKPVLGRHGCGLRLVE</sequence>
<protein>
    <submittedName>
        <fullName evidence="1">Putative acyl-coa-binding domain-containing protein</fullName>
    </submittedName>
</protein>
<reference evidence="1" key="1">
    <citation type="submission" date="2012-12" db="EMBL/GenBank/DDBJ databases">
        <title>Identification and characterization of a phenylalanine ammonia-lyase gene family in Isatis indigotica Fort.</title>
        <authorList>
            <person name="Liu Q."/>
            <person name="Chen J."/>
            <person name="Zhou X."/>
            <person name="Di P."/>
            <person name="Xiao Y."/>
            <person name="Xuan H."/>
            <person name="Zhang L."/>
            <person name="Chen W."/>
        </authorList>
    </citation>
    <scope>NUCLEOTIDE SEQUENCE</scope>
    <source>
        <tissue evidence="1">Salivary gland</tissue>
    </source>
</reference>